<organism evidence="1">
    <name type="scientific">Micrurus surinamensis</name>
    <name type="common">Surinam coral snake</name>
    <dbReference type="NCBI Taxonomy" id="129470"/>
    <lineage>
        <taxon>Eukaryota</taxon>
        <taxon>Metazoa</taxon>
        <taxon>Chordata</taxon>
        <taxon>Craniata</taxon>
        <taxon>Vertebrata</taxon>
        <taxon>Euteleostomi</taxon>
        <taxon>Lepidosauria</taxon>
        <taxon>Squamata</taxon>
        <taxon>Bifurcata</taxon>
        <taxon>Unidentata</taxon>
        <taxon>Episquamata</taxon>
        <taxon>Toxicofera</taxon>
        <taxon>Serpentes</taxon>
        <taxon>Colubroidea</taxon>
        <taxon>Elapidae</taxon>
        <taxon>Elapinae</taxon>
        <taxon>Micrurus</taxon>
    </lineage>
</organism>
<evidence type="ECO:0000313" key="1">
    <source>
        <dbReference type="EMBL" id="LAB48039.1"/>
    </source>
</evidence>
<dbReference type="SUPFAM" id="SSF53098">
    <property type="entry name" value="Ribonuclease H-like"/>
    <property type="match status" value="1"/>
</dbReference>
<dbReference type="PANTHER" id="PTHR35046:SF18">
    <property type="entry name" value="RNA-DIRECTED DNA POLYMERASE"/>
    <property type="match status" value="1"/>
</dbReference>
<dbReference type="GO" id="GO:0003676">
    <property type="term" value="F:nucleic acid binding"/>
    <property type="evidence" value="ECO:0007669"/>
    <property type="project" value="InterPro"/>
</dbReference>
<sequence>MRSDIESYVQQCVVCAKSKSSVGKPLGLLQTVSEPTQPWQDIAMDFIVDLPNSNGYTVIWTIIDLFSKQALFVPCKGLPSAKQLATMFIQHVYRLHGALRRMG</sequence>
<dbReference type="EMBL" id="IACN01011868">
    <property type="protein sequence ID" value="LAB48039.1"/>
    <property type="molecule type" value="Transcribed_RNA"/>
</dbReference>
<dbReference type="AlphaFoldDB" id="A0A2D4NSJ8"/>
<protein>
    <recommendedName>
        <fullName evidence="2">Integrase catalytic domain-containing protein</fullName>
    </recommendedName>
</protein>
<dbReference type="PANTHER" id="PTHR35046">
    <property type="entry name" value="ZINC KNUCKLE (CCHC-TYPE) FAMILY PROTEIN"/>
    <property type="match status" value="1"/>
</dbReference>
<name>A0A2D4NSJ8_MICSU</name>
<accession>A0A2D4NSJ8</accession>
<reference evidence="1" key="1">
    <citation type="submission" date="2017-07" db="EMBL/GenBank/DDBJ databases">
        <authorList>
            <person name="Mikheyev A."/>
            <person name="Grau M."/>
        </authorList>
    </citation>
    <scope>NUCLEOTIDE SEQUENCE</scope>
    <source>
        <tissue evidence="1">Venom_gland</tissue>
    </source>
</reference>
<dbReference type="InterPro" id="IPR012337">
    <property type="entry name" value="RNaseH-like_sf"/>
</dbReference>
<dbReference type="Gene3D" id="3.30.420.10">
    <property type="entry name" value="Ribonuclease H-like superfamily/Ribonuclease H"/>
    <property type="match status" value="1"/>
</dbReference>
<dbReference type="InterPro" id="IPR036397">
    <property type="entry name" value="RNaseH_sf"/>
</dbReference>
<evidence type="ECO:0008006" key="2">
    <source>
        <dbReference type="Google" id="ProtNLM"/>
    </source>
</evidence>
<proteinExistence type="predicted"/>
<reference evidence="1" key="2">
    <citation type="submission" date="2017-11" db="EMBL/GenBank/DDBJ databases">
        <title>Coralsnake Venomics: Analyses of Venom Gland Transcriptomes and Proteomes of Six Brazilian Taxa.</title>
        <authorList>
            <person name="Aird S.D."/>
            <person name="Jorge da Silva N."/>
            <person name="Qiu L."/>
            <person name="Villar-Briones A."/>
            <person name="Aparecida-Saddi V."/>
            <person name="Campos-Telles M.P."/>
            <person name="Grau M."/>
            <person name="Mikheyev A.S."/>
        </authorList>
    </citation>
    <scope>NUCLEOTIDE SEQUENCE</scope>
    <source>
        <tissue evidence="1">Venom_gland</tissue>
    </source>
</reference>